<protein>
    <recommendedName>
        <fullName evidence="4">DUF4297 domain-containing protein</fullName>
    </recommendedName>
</protein>
<name>A0A2Y9BMF5_9FIRM</name>
<dbReference type="AlphaFoldDB" id="A0A2Y9BMF5"/>
<sequence length="384" mass="44395">MNYQMDSSGINSLAGFAYQIKAFALYAFDLHENMSLEFETIEDVNLKSIKPDQIDKFNSNFMCKSIAQTTNLAIQVKHTTVDDSTAQKIILNWLLLENSEHAINQYVLFTDKIYQNSEAIFKKDANLLFEEISASKSRSDAIISKVKNAYKGRFDDFEAAYQSIQTKYQFKNIEDIDLSIQQAASIHFRKSANPIVFYQRLEGFLQHVTYEILGAINKKIPYKMNFEHFIALVEEISNCFTAELTAPSYADFKKINPIDLDESRISTSREFVQLKACNLSEPVIKRHLSYGLYYHATAIKYLENNRMKKVEDILETTFENFEDAKLDLQNQSKDTPYNRLSTTKDKSNSNADNEQIKFGSAIYLTKDDIDEKQISWEDEENEKH</sequence>
<organism evidence="2 3">
    <name type="scientific">Faecalicatena orotica</name>
    <dbReference type="NCBI Taxonomy" id="1544"/>
    <lineage>
        <taxon>Bacteria</taxon>
        <taxon>Bacillati</taxon>
        <taxon>Bacillota</taxon>
        <taxon>Clostridia</taxon>
        <taxon>Lachnospirales</taxon>
        <taxon>Lachnospiraceae</taxon>
        <taxon>Faecalicatena</taxon>
    </lineage>
</organism>
<feature type="region of interest" description="Disordered" evidence="1">
    <location>
        <begin position="332"/>
        <end position="354"/>
    </location>
</feature>
<proteinExistence type="predicted"/>
<dbReference type="RefSeq" id="WP_109733421.1">
    <property type="nucleotide sequence ID" value="NZ_QGDL01000017.1"/>
</dbReference>
<feature type="compositionally biased region" description="Polar residues" evidence="1">
    <location>
        <begin position="332"/>
        <end position="341"/>
    </location>
</feature>
<gene>
    <name evidence="2" type="ORF">A8806_11780</name>
</gene>
<evidence type="ECO:0000313" key="3">
    <source>
        <dbReference type="Proteomes" id="UP000245845"/>
    </source>
</evidence>
<comment type="caution">
    <text evidence="2">The sequence shown here is derived from an EMBL/GenBank/DDBJ whole genome shotgun (WGS) entry which is preliminary data.</text>
</comment>
<evidence type="ECO:0008006" key="4">
    <source>
        <dbReference type="Google" id="ProtNLM"/>
    </source>
</evidence>
<dbReference type="EMBL" id="QGDL01000017">
    <property type="protein sequence ID" value="PWJ22740.1"/>
    <property type="molecule type" value="Genomic_DNA"/>
</dbReference>
<dbReference type="OrthoDB" id="2088137at2"/>
<accession>A0A2Y9BMF5</accession>
<keyword evidence="3" id="KW-1185">Reference proteome</keyword>
<reference evidence="2 3" key="1">
    <citation type="submission" date="2018-05" db="EMBL/GenBank/DDBJ databases">
        <title>The Hungate 1000. A catalogue of reference genomes from the rumen microbiome.</title>
        <authorList>
            <person name="Kelly W."/>
        </authorList>
    </citation>
    <scope>NUCLEOTIDE SEQUENCE [LARGE SCALE GENOMIC DNA]</scope>
    <source>
        <strain evidence="2 3">NLAE-zl-C242</strain>
    </source>
</reference>
<evidence type="ECO:0000256" key="1">
    <source>
        <dbReference type="SAM" id="MobiDB-lite"/>
    </source>
</evidence>
<dbReference type="Proteomes" id="UP000245845">
    <property type="component" value="Unassembled WGS sequence"/>
</dbReference>
<evidence type="ECO:0000313" key="2">
    <source>
        <dbReference type="EMBL" id="PWJ22740.1"/>
    </source>
</evidence>